<dbReference type="Gene3D" id="3.20.20.150">
    <property type="entry name" value="Divalent-metal-dependent TIM barrel enzymes"/>
    <property type="match status" value="1"/>
</dbReference>
<keyword evidence="1" id="KW-0677">Repeat</keyword>
<proteinExistence type="predicted"/>
<evidence type="ECO:0000259" key="5">
    <source>
        <dbReference type="Pfam" id="PF17285"/>
    </source>
</evidence>
<feature type="repeat" description="ANK" evidence="3">
    <location>
        <begin position="350"/>
        <end position="382"/>
    </location>
</feature>
<keyword evidence="2 3" id="KW-0040">ANK repeat</keyword>
<dbReference type="SMART" id="SM00248">
    <property type="entry name" value="ANK"/>
    <property type="match status" value="8"/>
</dbReference>
<feature type="domain" description="PRMT5 TIM barrel" evidence="5">
    <location>
        <begin position="72"/>
        <end position="262"/>
    </location>
</feature>
<feature type="region of interest" description="Disordered" evidence="4">
    <location>
        <begin position="19"/>
        <end position="43"/>
    </location>
</feature>
<sequence length="584" mass="63874">MVSVTNAGAFFPKLKPAARVKSAARDDPGPKAPPRVARVSERQNPRLPHLSLVRFKGVDKIPTEGKCASTGASKYQLEPSTVSDLALDSKTWSSAVIGKLSSWIQLDRALTPNQRKFCLDALEQELSWGSHLGVYGIILPCPTESCELYAAALSRIGLTSICTTQLMVRIPLLRQENGTEVDGWNTWNNLRLLCDQNPRLQVCLEFTADLPESDPELNRWLAEPVRSVIIPTDAFLTNKQGFPVLSKRHKAFLLQLFRLFLELTDVKQLLLPAFFSTKVKVAMTQAPALVQAVRKRDVARLRTLLAERADVNEESDRGVTAFQTAVKAGLVEVLEVLASARADPNVGNSCDGTPLTSAAFQSHQDVVELLLRQRADVNAAYHQCYPPIFAAAHKGNLQLLRTLLSARASANTQCFDQTTAILQTSWFGHKEVVAELIAARADLTVKRTDRTIQDCDATAVFLAAKRGHTDTVRLLLEHRCSVNDATVDGEGPLFAAAAANHPDTVQVLLDARADLQQSTNYQELPTALHAASERGLREVASLLLAAGADPTLRAPEGQSPLDLAKDPKMRELLEANGTKRARQS</sequence>
<dbReference type="Gene3D" id="1.25.40.20">
    <property type="entry name" value="Ankyrin repeat-containing domain"/>
    <property type="match status" value="2"/>
</dbReference>
<dbReference type="PROSITE" id="PS50088">
    <property type="entry name" value="ANK_REPEAT"/>
    <property type="match status" value="4"/>
</dbReference>
<evidence type="ECO:0000256" key="1">
    <source>
        <dbReference type="ARBA" id="ARBA00022737"/>
    </source>
</evidence>
<evidence type="ECO:0000313" key="7">
    <source>
        <dbReference type="Proteomes" id="UP001178507"/>
    </source>
</evidence>
<evidence type="ECO:0000313" key="6">
    <source>
        <dbReference type="EMBL" id="CAJ1407404.1"/>
    </source>
</evidence>
<feature type="repeat" description="ANK" evidence="3">
    <location>
        <begin position="317"/>
        <end position="349"/>
    </location>
</feature>
<feature type="compositionally biased region" description="Basic and acidic residues" evidence="4">
    <location>
        <begin position="563"/>
        <end position="573"/>
    </location>
</feature>
<feature type="region of interest" description="Disordered" evidence="4">
    <location>
        <begin position="551"/>
        <end position="584"/>
    </location>
</feature>
<dbReference type="Pfam" id="PF00023">
    <property type="entry name" value="Ank"/>
    <property type="match status" value="1"/>
</dbReference>
<dbReference type="EMBL" id="CAUJNA010003671">
    <property type="protein sequence ID" value="CAJ1407404.1"/>
    <property type="molecule type" value="Genomic_DNA"/>
</dbReference>
<feature type="repeat" description="ANK" evidence="3">
    <location>
        <begin position="488"/>
        <end position="520"/>
    </location>
</feature>
<keyword evidence="7" id="KW-1185">Reference proteome</keyword>
<dbReference type="AlphaFoldDB" id="A0AA36NHW1"/>
<dbReference type="SUPFAM" id="SSF48403">
    <property type="entry name" value="Ankyrin repeat"/>
    <property type="match status" value="1"/>
</dbReference>
<reference evidence="6" key="1">
    <citation type="submission" date="2023-08" db="EMBL/GenBank/DDBJ databases">
        <authorList>
            <person name="Chen Y."/>
            <person name="Shah S."/>
            <person name="Dougan E. K."/>
            <person name="Thang M."/>
            <person name="Chan C."/>
        </authorList>
    </citation>
    <scope>NUCLEOTIDE SEQUENCE</scope>
</reference>
<feature type="repeat" description="ANK" evidence="3">
    <location>
        <begin position="523"/>
        <end position="555"/>
    </location>
</feature>
<evidence type="ECO:0000256" key="2">
    <source>
        <dbReference type="ARBA" id="ARBA00023043"/>
    </source>
</evidence>
<comment type="caution">
    <text evidence="6">The sequence shown here is derived from an EMBL/GenBank/DDBJ whole genome shotgun (WGS) entry which is preliminary data.</text>
</comment>
<dbReference type="InterPro" id="IPR002110">
    <property type="entry name" value="Ankyrin_rpt"/>
</dbReference>
<protein>
    <recommendedName>
        <fullName evidence="5">PRMT5 TIM barrel domain-containing protein</fullName>
    </recommendedName>
</protein>
<evidence type="ECO:0000256" key="3">
    <source>
        <dbReference type="PROSITE-ProRule" id="PRU00023"/>
    </source>
</evidence>
<dbReference type="Proteomes" id="UP001178507">
    <property type="component" value="Unassembled WGS sequence"/>
</dbReference>
<dbReference type="Pfam" id="PF17285">
    <property type="entry name" value="PRMT5_TIM"/>
    <property type="match status" value="1"/>
</dbReference>
<organism evidence="6 7">
    <name type="scientific">Effrenium voratum</name>
    <dbReference type="NCBI Taxonomy" id="2562239"/>
    <lineage>
        <taxon>Eukaryota</taxon>
        <taxon>Sar</taxon>
        <taxon>Alveolata</taxon>
        <taxon>Dinophyceae</taxon>
        <taxon>Suessiales</taxon>
        <taxon>Symbiodiniaceae</taxon>
        <taxon>Effrenium</taxon>
    </lineage>
</organism>
<dbReference type="InterPro" id="IPR035247">
    <property type="entry name" value="PRMT5_TIM"/>
</dbReference>
<dbReference type="InterPro" id="IPR036770">
    <property type="entry name" value="Ankyrin_rpt-contain_sf"/>
</dbReference>
<gene>
    <name evidence="6" type="ORF">EVOR1521_LOCUS29107</name>
</gene>
<dbReference type="Pfam" id="PF12796">
    <property type="entry name" value="Ank_2"/>
    <property type="match status" value="2"/>
</dbReference>
<dbReference type="PROSITE" id="PS50297">
    <property type="entry name" value="ANK_REP_REGION"/>
    <property type="match status" value="3"/>
</dbReference>
<name>A0AA36NHW1_9DINO</name>
<evidence type="ECO:0000256" key="4">
    <source>
        <dbReference type="SAM" id="MobiDB-lite"/>
    </source>
</evidence>
<dbReference type="PANTHER" id="PTHR24126">
    <property type="entry name" value="ANKYRIN REPEAT, PH AND SEC7 DOMAIN CONTAINING PROTEIN SECG-RELATED"/>
    <property type="match status" value="1"/>
</dbReference>
<dbReference type="PANTHER" id="PTHR24126:SF14">
    <property type="entry name" value="ANK_REP_REGION DOMAIN-CONTAINING PROTEIN"/>
    <property type="match status" value="1"/>
</dbReference>
<accession>A0AA36NHW1</accession>